<organism evidence="3 4">
    <name type="scientific">Mangrovivirga halotolerans</name>
    <dbReference type="NCBI Taxonomy" id="2993936"/>
    <lineage>
        <taxon>Bacteria</taxon>
        <taxon>Pseudomonadati</taxon>
        <taxon>Bacteroidota</taxon>
        <taxon>Cytophagia</taxon>
        <taxon>Cytophagales</taxon>
        <taxon>Mangrovivirgaceae</taxon>
        <taxon>Mangrovivirga</taxon>
    </lineage>
</organism>
<dbReference type="InterPro" id="IPR013783">
    <property type="entry name" value="Ig-like_fold"/>
</dbReference>
<dbReference type="SUPFAM" id="SSF49299">
    <property type="entry name" value="PKD domain"/>
    <property type="match status" value="1"/>
</dbReference>
<dbReference type="InterPro" id="IPR000601">
    <property type="entry name" value="PKD_dom"/>
</dbReference>
<dbReference type="Gene3D" id="2.60.120.260">
    <property type="entry name" value="Galactose-binding domain-like"/>
    <property type="match status" value="1"/>
</dbReference>
<evidence type="ECO:0000313" key="4">
    <source>
        <dbReference type="Proteomes" id="UP001209885"/>
    </source>
</evidence>
<dbReference type="InterPro" id="IPR022409">
    <property type="entry name" value="PKD/Chitinase_dom"/>
</dbReference>
<dbReference type="Pfam" id="PF18962">
    <property type="entry name" value="Por_Secre_tail"/>
    <property type="match status" value="1"/>
</dbReference>
<accession>A0ABT3RPT1</accession>
<dbReference type="PROSITE" id="PS50093">
    <property type="entry name" value="PKD"/>
    <property type="match status" value="1"/>
</dbReference>
<dbReference type="Gene3D" id="2.60.40.10">
    <property type="entry name" value="Immunoglobulins"/>
    <property type="match status" value="1"/>
</dbReference>
<dbReference type="InterPro" id="IPR035986">
    <property type="entry name" value="PKD_dom_sf"/>
</dbReference>
<dbReference type="Proteomes" id="UP001209885">
    <property type="component" value="Unassembled WGS sequence"/>
</dbReference>
<feature type="signal peptide" evidence="1">
    <location>
        <begin position="1"/>
        <end position="21"/>
    </location>
</feature>
<comment type="caution">
    <text evidence="3">The sequence shown here is derived from an EMBL/GenBank/DDBJ whole genome shotgun (WGS) entry which is preliminary data.</text>
</comment>
<dbReference type="RefSeq" id="WP_266056041.1">
    <property type="nucleotide sequence ID" value="NZ_JAPFQN010000004.1"/>
</dbReference>
<dbReference type="SMART" id="SM00089">
    <property type="entry name" value="PKD"/>
    <property type="match status" value="2"/>
</dbReference>
<proteinExistence type="predicted"/>
<dbReference type="Pfam" id="PF18911">
    <property type="entry name" value="PKD_4"/>
    <property type="match status" value="1"/>
</dbReference>
<gene>
    <name evidence="3" type="ORF">OO013_07185</name>
</gene>
<evidence type="ECO:0000256" key="1">
    <source>
        <dbReference type="SAM" id="SignalP"/>
    </source>
</evidence>
<evidence type="ECO:0000313" key="3">
    <source>
        <dbReference type="EMBL" id="MCX2743641.1"/>
    </source>
</evidence>
<feature type="domain" description="PKD" evidence="2">
    <location>
        <begin position="472"/>
        <end position="539"/>
    </location>
</feature>
<dbReference type="NCBIfam" id="TIGR04183">
    <property type="entry name" value="Por_Secre_tail"/>
    <property type="match status" value="1"/>
</dbReference>
<keyword evidence="1" id="KW-0732">Signal</keyword>
<sequence>MKLFVSAIGLFLLSSFFSLLEAENLYTIDSNGDFVQSGIFCQGENVIFYFLKPAGFQEGDENYYSLEISGVVEVATFSSSNSFVKIEYAIPSDFYQTNNSYNVEVILPPANANESEVVIASGFTITVRETPSVESFTLIDKDAEDNTYSNTDSQVFIDGGSSNSNVATDFYYGDGVFNNRYFYPDRVNPGQNSVFYQPFIQHSGIKCKAEPAEVTVTVNSNNFNYIIFDESSELKNRNFLCESVTPGYTYSFQFKIDPYTSTQYTTSDNCDISYTTTQTTVDDIYLEYYNNGSQKVNVTYSKNADGWWVGSAVIPSNLPSTVSYLNLKIAGSRRRIKKVSGTSECKTKYNDGEIFDTTYPITAAFIYSRNDPVPVLSISDESPAFCKDNDTPILISNSFEGSNNGMNPDSTKGMLKFRYETGDFKSFPSDEFIPSAYSAGTYAFKYFYNENNTDYRFCSQESETITLEVVPIPSAQTEFPEKACVGDEVIFTSPGAELEGASYLWSFGDGDSLNSKMDSRTFDRESAYSVSLKVTSKEGCIGHSDSKFINITSYPEIDFSYYGGCSGYETELVPSLLNSEILLESQIDTWKWSINGEEKVQKELIHTFNSNGMDSVTLSATSEAGCETIISRNIFIQPVVDVYNYFETFDDDIYPGWVASGQVRPEDNSSWLENDQFKNKAGVWATNKNRGSYFNSESSYLESPCFILENTIFPMLDLTIASETDFQADGVILEYSLNGGENWSKVGELGTGIGWYNAKNLLGVPGTDNATREGWTGKFDWQKASFQLDGIKFEQSQVNTPVKFRFAFGSNADNPIDDTLSGFAIDEFSIVERNRIMVIETFTNVHSSLYEQSNQYLNSFLAGKEDQVIDIRYHITDIQGDPVNQLNKADFSAKRLHYGIDVSPRTVFDGTFNKELNFPVFLNDFGNKTYDRRSLVSAPFNLELQKVEYVDSISLTARITKNITPEDFEGDLVLMVGLLQKSLILDGKEYKNVLRKFIPNAGGTTIERDWTAVDTVEKVVNFTWMTDYYSDLDLGADYRFVAYLFRAQDIEQTKEIVQGAFVEVEQLPPPNVITGIDNSLRKDNFIIYPNPARNSIKVKMPSDIRGKVQYEIYSLGGSLIGEGELRALDQSIVVRNYPAGVYYMKISSEDIPNPIIRRFSLIR</sequence>
<feature type="chain" id="PRO_5047215728" evidence="1">
    <location>
        <begin position="22"/>
        <end position="1163"/>
    </location>
</feature>
<keyword evidence="4" id="KW-1185">Reference proteome</keyword>
<dbReference type="EMBL" id="JAPFQN010000004">
    <property type="protein sequence ID" value="MCX2743641.1"/>
    <property type="molecule type" value="Genomic_DNA"/>
</dbReference>
<dbReference type="InterPro" id="IPR026444">
    <property type="entry name" value="Secre_tail"/>
</dbReference>
<name>A0ABT3RPT1_9BACT</name>
<reference evidence="3 4" key="1">
    <citation type="submission" date="2022-11" db="EMBL/GenBank/DDBJ databases">
        <title>The characterization of three novel Bacteroidetes species and genomic analysis of their roles in tidal elemental geochemical cycles.</title>
        <authorList>
            <person name="Ma K."/>
        </authorList>
    </citation>
    <scope>NUCLEOTIDE SEQUENCE [LARGE SCALE GENOMIC DNA]</scope>
    <source>
        <strain evidence="3 4">M17</strain>
    </source>
</reference>
<protein>
    <submittedName>
        <fullName evidence="3">PKD domain-containing protein</fullName>
    </submittedName>
</protein>
<evidence type="ECO:0000259" key="2">
    <source>
        <dbReference type="PROSITE" id="PS50093"/>
    </source>
</evidence>